<proteinExistence type="predicted"/>
<comment type="caution">
    <text evidence="2">The sequence shown here is derived from an EMBL/GenBank/DDBJ whole genome shotgun (WGS) entry which is preliminary data.</text>
</comment>
<evidence type="ECO:0000313" key="3">
    <source>
        <dbReference type="Proteomes" id="UP001189429"/>
    </source>
</evidence>
<name>A0ABN9VBU9_9DINO</name>
<evidence type="ECO:0000313" key="2">
    <source>
        <dbReference type="EMBL" id="CAK0870546.1"/>
    </source>
</evidence>
<protein>
    <recommendedName>
        <fullName evidence="4">Subtilisin</fullName>
    </recommendedName>
</protein>
<dbReference type="Proteomes" id="UP001189429">
    <property type="component" value="Unassembled WGS sequence"/>
</dbReference>
<feature type="non-terminal residue" evidence="2">
    <location>
        <position position="252"/>
    </location>
</feature>
<dbReference type="InterPro" id="IPR009091">
    <property type="entry name" value="RCC1/BLIP-II"/>
</dbReference>
<keyword evidence="3" id="KW-1185">Reference proteome</keyword>
<dbReference type="EMBL" id="CAUYUJ010016971">
    <property type="protein sequence ID" value="CAK0870546.1"/>
    <property type="molecule type" value="Genomic_DNA"/>
</dbReference>
<evidence type="ECO:0008006" key="4">
    <source>
        <dbReference type="Google" id="ProtNLM"/>
    </source>
</evidence>
<reference evidence="2" key="1">
    <citation type="submission" date="2023-10" db="EMBL/GenBank/DDBJ databases">
        <authorList>
            <person name="Chen Y."/>
            <person name="Shah S."/>
            <person name="Dougan E. K."/>
            <person name="Thang M."/>
            <person name="Chan C."/>
        </authorList>
    </citation>
    <scope>NUCLEOTIDE SEQUENCE [LARGE SCALE GENOMIC DNA]</scope>
</reference>
<dbReference type="SUPFAM" id="SSF50985">
    <property type="entry name" value="RCC1/BLIP-II"/>
    <property type="match status" value="1"/>
</dbReference>
<feature type="region of interest" description="Disordered" evidence="1">
    <location>
        <begin position="220"/>
        <end position="252"/>
    </location>
</feature>
<dbReference type="Gene3D" id="2.130.10.30">
    <property type="entry name" value="Regulator of chromosome condensation 1/beta-lactamase-inhibitor protein II"/>
    <property type="match status" value="1"/>
</dbReference>
<sequence length="252" mass="25573">MKLPAGANISVSAALASWAAFWSEPVARRAASACEVVVAGDFRPGCSRAEHWTVGGNFRGQLGDTSFVYRDTFDRVLAGVQAIDTGGQHAAVLMAGGAAQTARCISNGQLGVEDVADGQDFTDAALAGAQAVAASEVHSAALKSDGTRVAGLHTSGQLGLDDSTDGPSCPSAFDPAVHNAPPLRSAADCWLHTTTGWPPSATACTLARGTRVHADLSAVSTGARDAEPDSGFSTSPAPLTRPLPTPSPSSHL</sequence>
<accession>A0ABN9VBU9</accession>
<organism evidence="2 3">
    <name type="scientific">Prorocentrum cordatum</name>
    <dbReference type="NCBI Taxonomy" id="2364126"/>
    <lineage>
        <taxon>Eukaryota</taxon>
        <taxon>Sar</taxon>
        <taxon>Alveolata</taxon>
        <taxon>Dinophyceae</taxon>
        <taxon>Prorocentrales</taxon>
        <taxon>Prorocentraceae</taxon>
        <taxon>Prorocentrum</taxon>
    </lineage>
</organism>
<feature type="compositionally biased region" description="Pro residues" evidence="1">
    <location>
        <begin position="239"/>
        <end position="252"/>
    </location>
</feature>
<gene>
    <name evidence="2" type="ORF">PCOR1329_LOCUS56621</name>
</gene>
<evidence type="ECO:0000256" key="1">
    <source>
        <dbReference type="SAM" id="MobiDB-lite"/>
    </source>
</evidence>